<sequence>MMEVSNFTRSLPSVEKKFSRLSESVARSDEDHQSAELFNHLECQKCAPATGDWLLNTAQYMKSKTNPSNSSWIRRAGQRHPQLWASSITDHPALAGSKNIKAFQDYCGEDQSSSLYCYFMDASEERRVDISRVYGS</sequence>
<evidence type="ECO:0000313" key="1">
    <source>
        <dbReference type="EMBL" id="PLN75930.1"/>
    </source>
</evidence>
<accession>A0A2J5HG95</accession>
<gene>
    <name evidence="1" type="ORF">BDW42DRAFT_188968</name>
</gene>
<evidence type="ECO:0000313" key="2">
    <source>
        <dbReference type="Proteomes" id="UP000235023"/>
    </source>
</evidence>
<name>A0A2J5HG95_9EURO</name>
<organism evidence="1 2">
    <name type="scientific">Aspergillus taichungensis</name>
    <dbReference type="NCBI Taxonomy" id="482145"/>
    <lineage>
        <taxon>Eukaryota</taxon>
        <taxon>Fungi</taxon>
        <taxon>Dikarya</taxon>
        <taxon>Ascomycota</taxon>
        <taxon>Pezizomycotina</taxon>
        <taxon>Eurotiomycetes</taxon>
        <taxon>Eurotiomycetidae</taxon>
        <taxon>Eurotiales</taxon>
        <taxon>Aspergillaceae</taxon>
        <taxon>Aspergillus</taxon>
        <taxon>Aspergillus subgen. Circumdati</taxon>
    </lineage>
</organism>
<keyword evidence="2" id="KW-1185">Reference proteome</keyword>
<dbReference type="OrthoDB" id="1577640at2759"/>
<protein>
    <submittedName>
        <fullName evidence="1">Uncharacterized protein</fullName>
    </submittedName>
</protein>
<dbReference type="EMBL" id="KZ559632">
    <property type="protein sequence ID" value="PLN75930.1"/>
    <property type="molecule type" value="Genomic_DNA"/>
</dbReference>
<proteinExistence type="predicted"/>
<dbReference type="Proteomes" id="UP000235023">
    <property type="component" value="Unassembled WGS sequence"/>
</dbReference>
<reference evidence="2" key="1">
    <citation type="submission" date="2017-12" db="EMBL/GenBank/DDBJ databases">
        <authorList>
            <consortium name="DOE Joint Genome Institute"/>
            <person name="Mondo S.J."/>
            <person name="Kjaerbolling I."/>
            <person name="Vesth T.C."/>
            <person name="Frisvad J.C."/>
            <person name="Nybo J.L."/>
            <person name="Theobald S."/>
            <person name="Kuo A."/>
            <person name="Bowyer P."/>
            <person name="Matsuda Y."/>
            <person name="Lyhne E.K."/>
            <person name="Kogle M.E."/>
            <person name="Clum A."/>
            <person name="Lipzen A."/>
            <person name="Salamov A."/>
            <person name="Ngan C.Y."/>
            <person name="Daum C."/>
            <person name="Chiniquy J."/>
            <person name="Barry K."/>
            <person name="LaButti K."/>
            <person name="Haridas S."/>
            <person name="Simmons B.A."/>
            <person name="Magnuson J.K."/>
            <person name="Mortensen U.H."/>
            <person name="Larsen T.O."/>
            <person name="Grigoriev I.V."/>
            <person name="Baker S.E."/>
            <person name="Andersen M.R."/>
            <person name="Nordberg H.P."/>
            <person name="Cantor M.N."/>
            <person name="Hua S.X."/>
        </authorList>
    </citation>
    <scope>NUCLEOTIDE SEQUENCE [LARGE SCALE GENOMIC DNA]</scope>
    <source>
        <strain evidence="2">IBT 19404</strain>
    </source>
</reference>
<dbReference type="AlphaFoldDB" id="A0A2J5HG95"/>